<dbReference type="SMART" id="SM00388">
    <property type="entry name" value="HisKA"/>
    <property type="match status" value="1"/>
</dbReference>
<dbReference type="Pfam" id="PF00672">
    <property type="entry name" value="HAMP"/>
    <property type="match status" value="1"/>
</dbReference>
<dbReference type="CDD" id="cd00082">
    <property type="entry name" value="HisKA"/>
    <property type="match status" value="1"/>
</dbReference>
<keyword evidence="5" id="KW-0808">Transferase</keyword>
<keyword evidence="9" id="KW-0902">Two-component regulatory system</keyword>
<keyword evidence="8 12" id="KW-1133">Transmembrane helix</keyword>
<evidence type="ECO:0000259" key="13">
    <source>
        <dbReference type="PROSITE" id="PS50109"/>
    </source>
</evidence>
<dbReference type="PANTHER" id="PTHR45436">
    <property type="entry name" value="SENSOR HISTIDINE KINASE YKOH"/>
    <property type="match status" value="1"/>
</dbReference>
<evidence type="ECO:0000256" key="3">
    <source>
        <dbReference type="ARBA" id="ARBA00012438"/>
    </source>
</evidence>
<evidence type="ECO:0000256" key="7">
    <source>
        <dbReference type="ARBA" id="ARBA00022777"/>
    </source>
</evidence>
<evidence type="ECO:0000256" key="2">
    <source>
        <dbReference type="ARBA" id="ARBA00004141"/>
    </source>
</evidence>
<dbReference type="GO" id="GO:0005886">
    <property type="term" value="C:plasma membrane"/>
    <property type="evidence" value="ECO:0007669"/>
    <property type="project" value="TreeGrafter"/>
</dbReference>
<dbReference type="EC" id="2.7.13.3" evidence="3"/>
<evidence type="ECO:0000259" key="14">
    <source>
        <dbReference type="PROSITE" id="PS50885"/>
    </source>
</evidence>
<comment type="subcellular location">
    <subcellularLocation>
        <location evidence="2">Membrane</location>
        <topology evidence="2">Multi-pass membrane protein</topology>
    </subcellularLocation>
</comment>
<dbReference type="InterPro" id="IPR050428">
    <property type="entry name" value="TCS_sensor_his_kinase"/>
</dbReference>
<dbReference type="InterPro" id="IPR004358">
    <property type="entry name" value="Sig_transdc_His_kin-like_C"/>
</dbReference>
<evidence type="ECO:0000256" key="6">
    <source>
        <dbReference type="ARBA" id="ARBA00022692"/>
    </source>
</evidence>
<dbReference type="Proteomes" id="UP001155059">
    <property type="component" value="Unassembled WGS sequence"/>
</dbReference>
<reference evidence="15 16" key="1">
    <citation type="journal article" date="2022" name="Int. J. Syst. Evol. Microbiol.">
        <title>Pseudomonas aegrilactucae sp. nov. and Pseudomonas morbosilactucae sp. nov., pathogens causing bacterial rot of lettuce in Japan.</title>
        <authorList>
            <person name="Sawada H."/>
            <person name="Fujikawa T."/>
            <person name="Satou M."/>
        </authorList>
    </citation>
    <scope>NUCLEOTIDE SEQUENCE [LARGE SCALE GENOMIC DNA]</scope>
    <source>
        <strain evidence="15 16">MAFF 302030</strain>
    </source>
</reference>
<dbReference type="GO" id="GO:0000155">
    <property type="term" value="F:phosphorelay sensor kinase activity"/>
    <property type="evidence" value="ECO:0007669"/>
    <property type="project" value="InterPro"/>
</dbReference>
<evidence type="ECO:0000313" key="15">
    <source>
        <dbReference type="EMBL" id="MCK9800813.1"/>
    </source>
</evidence>
<dbReference type="AlphaFoldDB" id="A0A9X2C8U4"/>
<reference evidence="15 16" key="2">
    <citation type="journal article" date="2023" name="Plant Pathol.">
        <title>Dismantling and reorganizing Pseudomonas marginalis sensu#lato.</title>
        <authorList>
            <person name="Sawada H."/>
            <person name="Fujikawa T."/>
            <person name="Satou M."/>
        </authorList>
    </citation>
    <scope>NUCLEOTIDE SEQUENCE [LARGE SCALE GENOMIC DNA]</scope>
    <source>
        <strain evidence="15 16">MAFF 302030</strain>
    </source>
</reference>
<dbReference type="Pfam" id="PF00512">
    <property type="entry name" value="HisKA"/>
    <property type="match status" value="1"/>
</dbReference>
<evidence type="ECO:0000256" key="8">
    <source>
        <dbReference type="ARBA" id="ARBA00022989"/>
    </source>
</evidence>
<dbReference type="PROSITE" id="PS50885">
    <property type="entry name" value="HAMP"/>
    <property type="match status" value="1"/>
</dbReference>
<feature type="domain" description="Histidine kinase" evidence="13">
    <location>
        <begin position="241"/>
        <end position="446"/>
    </location>
</feature>
<dbReference type="SMART" id="SM00387">
    <property type="entry name" value="HATPase_c"/>
    <property type="match status" value="1"/>
</dbReference>
<dbReference type="Gene3D" id="1.10.287.130">
    <property type="match status" value="1"/>
</dbReference>
<dbReference type="SUPFAM" id="SSF55874">
    <property type="entry name" value="ATPase domain of HSP90 chaperone/DNA topoisomerase II/histidine kinase"/>
    <property type="match status" value="1"/>
</dbReference>
<dbReference type="RefSeq" id="WP_268266491.1">
    <property type="nucleotide sequence ID" value="NZ_JALQCW010000070.1"/>
</dbReference>
<keyword evidence="7 15" id="KW-0418">Kinase</keyword>
<feature type="transmembrane region" description="Helical" evidence="12">
    <location>
        <begin position="7"/>
        <end position="29"/>
    </location>
</feature>
<name>A0A9X2C8U4_9PSED</name>
<evidence type="ECO:0000256" key="11">
    <source>
        <dbReference type="SAM" id="Coils"/>
    </source>
</evidence>
<dbReference type="Gene3D" id="3.30.450.170">
    <property type="entry name" value="Two-component histidine kinase, sensor domain"/>
    <property type="match status" value="1"/>
</dbReference>
<proteinExistence type="predicted"/>
<dbReference type="Pfam" id="PF16750">
    <property type="entry name" value="HK_sensor"/>
    <property type="match status" value="1"/>
</dbReference>
<keyword evidence="11" id="KW-0175">Coiled coil</keyword>
<dbReference type="EMBL" id="JALQCW010000070">
    <property type="protein sequence ID" value="MCK9800813.1"/>
    <property type="molecule type" value="Genomic_DNA"/>
</dbReference>
<dbReference type="InterPro" id="IPR031930">
    <property type="entry name" value="HK_sensor"/>
</dbReference>
<dbReference type="InterPro" id="IPR003594">
    <property type="entry name" value="HATPase_dom"/>
</dbReference>
<dbReference type="CDD" id="cd06225">
    <property type="entry name" value="HAMP"/>
    <property type="match status" value="1"/>
</dbReference>
<dbReference type="InterPro" id="IPR003660">
    <property type="entry name" value="HAMP_dom"/>
</dbReference>
<dbReference type="InterPro" id="IPR036890">
    <property type="entry name" value="HATPase_C_sf"/>
</dbReference>
<dbReference type="InterPro" id="IPR038428">
    <property type="entry name" value="HK_sensor_dom_sf"/>
</dbReference>
<sequence>MRRHPLLWKLALVQISFCLLLTWIIWIWGLSAERRTYFLDPADRLFLARYAQRAEDLWQARDAQAMEAFRQQLAQNQGTWVAVIGPRLESLGTAPLTAEEYSHLTYMRKLDWPMSRRLQDELPYVSIPFPEHPEQGQLVMQLPERLLPGGLTPWTHVLSHGVMPTLLAALLGLVLYRHLVVPLNRLRDRADALRADDLESDGLATPLVKRPDELGELALAFEHMAERLRQSLAQQRLLLRTLSHELRTPLARLRIAHDSALPPEQMRQRLDREINDMQRLLEDTLDLAWLDTERPQLPTEPVLVLSIWEALREDACFESGWDPTRLPCLLDTDCCVQVHLDSLAQALENLLRNAIRYSPPEGRVRLHGWREGDAWHLCLEDQGPGVAEEDLQRIFLPYQRLESSAGEGFGLGLAIARRAVELQQGRLWASNGQPGLCMHLLLPAADAEKCLES</sequence>
<dbReference type="InterPro" id="IPR005467">
    <property type="entry name" value="His_kinase_dom"/>
</dbReference>
<dbReference type="SMART" id="SM00304">
    <property type="entry name" value="HAMP"/>
    <property type="match status" value="1"/>
</dbReference>
<keyword evidence="4" id="KW-0597">Phosphoprotein</keyword>
<dbReference type="Gene3D" id="3.30.565.10">
    <property type="entry name" value="Histidine kinase-like ATPase, C-terminal domain"/>
    <property type="match status" value="1"/>
</dbReference>
<keyword evidence="10 12" id="KW-0472">Membrane</keyword>
<comment type="catalytic activity">
    <reaction evidence="1">
        <text>ATP + protein L-histidine = ADP + protein N-phospho-L-histidine.</text>
        <dbReference type="EC" id="2.7.13.3"/>
    </reaction>
</comment>
<evidence type="ECO:0000256" key="10">
    <source>
        <dbReference type="ARBA" id="ARBA00023136"/>
    </source>
</evidence>
<protein>
    <recommendedName>
        <fullName evidence="3">histidine kinase</fullName>
        <ecNumber evidence="3">2.7.13.3</ecNumber>
    </recommendedName>
</protein>
<dbReference type="InterPro" id="IPR003661">
    <property type="entry name" value="HisK_dim/P_dom"/>
</dbReference>
<feature type="coiled-coil region" evidence="11">
    <location>
        <begin position="225"/>
        <end position="287"/>
    </location>
</feature>
<evidence type="ECO:0000256" key="4">
    <source>
        <dbReference type="ARBA" id="ARBA00022553"/>
    </source>
</evidence>
<evidence type="ECO:0000256" key="9">
    <source>
        <dbReference type="ARBA" id="ARBA00023012"/>
    </source>
</evidence>
<keyword evidence="6 12" id="KW-0812">Transmembrane</keyword>
<feature type="domain" description="HAMP" evidence="14">
    <location>
        <begin position="177"/>
        <end position="233"/>
    </location>
</feature>
<evidence type="ECO:0000256" key="5">
    <source>
        <dbReference type="ARBA" id="ARBA00022679"/>
    </source>
</evidence>
<dbReference type="SUPFAM" id="SSF47384">
    <property type="entry name" value="Homodimeric domain of signal transducing histidine kinase"/>
    <property type="match status" value="1"/>
</dbReference>
<dbReference type="Pfam" id="PF02518">
    <property type="entry name" value="HATPase_c"/>
    <property type="match status" value="1"/>
</dbReference>
<organism evidence="15 16">
    <name type="scientific">Pseudomonas morbosilactucae</name>
    <dbReference type="NCBI Taxonomy" id="2938197"/>
    <lineage>
        <taxon>Bacteria</taxon>
        <taxon>Pseudomonadati</taxon>
        <taxon>Pseudomonadota</taxon>
        <taxon>Gammaproteobacteria</taxon>
        <taxon>Pseudomonadales</taxon>
        <taxon>Pseudomonadaceae</taxon>
        <taxon>Pseudomonas</taxon>
    </lineage>
</organism>
<dbReference type="PRINTS" id="PR00344">
    <property type="entry name" value="BCTRLSENSOR"/>
</dbReference>
<evidence type="ECO:0000313" key="16">
    <source>
        <dbReference type="Proteomes" id="UP001155059"/>
    </source>
</evidence>
<evidence type="ECO:0000256" key="12">
    <source>
        <dbReference type="SAM" id="Phobius"/>
    </source>
</evidence>
<gene>
    <name evidence="15" type="ORF">M1B34_24810</name>
</gene>
<comment type="caution">
    <text evidence="15">The sequence shown here is derived from an EMBL/GenBank/DDBJ whole genome shotgun (WGS) entry which is preliminary data.</text>
</comment>
<dbReference type="PROSITE" id="PS50109">
    <property type="entry name" value="HIS_KIN"/>
    <property type="match status" value="1"/>
</dbReference>
<dbReference type="SUPFAM" id="SSF158472">
    <property type="entry name" value="HAMP domain-like"/>
    <property type="match status" value="1"/>
</dbReference>
<dbReference type="PANTHER" id="PTHR45436:SF15">
    <property type="entry name" value="SENSOR HISTIDINE KINASE CUSS"/>
    <property type="match status" value="1"/>
</dbReference>
<accession>A0A9X2C8U4</accession>
<dbReference type="InterPro" id="IPR036097">
    <property type="entry name" value="HisK_dim/P_sf"/>
</dbReference>
<evidence type="ECO:0000256" key="1">
    <source>
        <dbReference type="ARBA" id="ARBA00000085"/>
    </source>
</evidence>
<dbReference type="Gene3D" id="6.10.340.10">
    <property type="match status" value="1"/>
</dbReference>